<keyword evidence="3 5" id="KW-1133">Transmembrane helix</keyword>
<dbReference type="AlphaFoldDB" id="A0A941CXJ8"/>
<sequence>MSPYFIMILLSFAVSFDSFFFGFTFQLRSIQLRFRFVWLIGLITGSCFIIGNWLGSYLLYVLPFSSESIGGIIFITIGLWVLYQWATEQKEKLKSVEPPWTIVDLWRVLKEPQEADIDRSGSIRGVEVFVVALALSLDSFATGIGTTFTELPFYLLGLLVGIFSSLFLHVGAWTGKWFKQFHATHLFAWVPGIILIGIGILYFIG</sequence>
<dbReference type="RefSeq" id="WP_212370325.1">
    <property type="nucleotide sequence ID" value="NZ_JAGSIE010000025.1"/>
</dbReference>
<keyword evidence="2 5" id="KW-0812">Transmembrane</keyword>
<keyword evidence="4 5" id="KW-0472">Membrane</keyword>
<organism evidence="6 7">
    <name type="scientific">Allobacillus saliphilus</name>
    <dbReference type="NCBI Taxonomy" id="2912308"/>
    <lineage>
        <taxon>Bacteria</taxon>
        <taxon>Bacillati</taxon>
        <taxon>Bacillota</taxon>
        <taxon>Bacilli</taxon>
        <taxon>Bacillales</taxon>
        <taxon>Bacillaceae</taxon>
        <taxon>Allobacillus</taxon>
    </lineage>
</organism>
<comment type="caution">
    <text evidence="6">The sequence shown here is derived from an EMBL/GenBank/DDBJ whole genome shotgun (WGS) entry which is preliminary data.</text>
</comment>
<keyword evidence="1" id="KW-1003">Cell membrane</keyword>
<evidence type="ECO:0000256" key="5">
    <source>
        <dbReference type="SAM" id="Phobius"/>
    </source>
</evidence>
<dbReference type="InterPro" id="IPR003810">
    <property type="entry name" value="Mntp/YtaF"/>
</dbReference>
<feature type="transmembrane region" description="Helical" evidence="5">
    <location>
        <begin position="154"/>
        <end position="174"/>
    </location>
</feature>
<evidence type="ECO:0000256" key="4">
    <source>
        <dbReference type="ARBA" id="ARBA00023136"/>
    </source>
</evidence>
<dbReference type="Pfam" id="PF02659">
    <property type="entry name" value="Mntp"/>
    <property type="match status" value="2"/>
</dbReference>
<dbReference type="EMBL" id="JAGSIE010000025">
    <property type="protein sequence ID" value="MBR7554253.1"/>
    <property type="molecule type" value="Genomic_DNA"/>
</dbReference>
<name>A0A941CXJ8_9BACI</name>
<feature type="transmembrane region" description="Helical" evidence="5">
    <location>
        <begin position="6"/>
        <end position="25"/>
    </location>
</feature>
<dbReference type="PANTHER" id="PTHR35529:SF2">
    <property type="entry name" value="SPORULATION PROTEIN YTAF-RELATED"/>
    <property type="match status" value="1"/>
</dbReference>
<feature type="transmembrane region" description="Helical" evidence="5">
    <location>
        <begin position="128"/>
        <end position="148"/>
    </location>
</feature>
<dbReference type="PANTHER" id="PTHR35529">
    <property type="entry name" value="MANGANESE EFFLUX PUMP MNTP-RELATED"/>
    <property type="match status" value="1"/>
</dbReference>
<keyword evidence="7" id="KW-1185">Reference proteome</keyword>
<gene>
    <name evidence="6" type="ORF">KC820_08805</name>
</gene>
<dbReference type="Proteomes" id="UP000675431">
    <property type="component" value="Unassembled WGS sequence"/>
</dbReference>
<evidence type="ECO:0000313" key="6">
    <source>
        <dbReference type="EMBL" id="MBR7554253.1"/>
    </source>
</evidence>
<feature type="transmembrane region" description="Helical" evidence="5">
    <location>
        <begin position="186"/>
        <end position="204"/>
    </location>
</feature>
<accession>A0A941CXJ8</accession>
<evidence type="ECO:0000256" key="2">
    <source>
        <dbReference type="ARBA" id="ARBA00022692"/>
    </source>
</evidence>
<evidence type="ECO:0000256" key="3">
    <source>
        <dbReference type="ARBA" id="ARBA00022989"/>
    </source>
</evidence>
<protein>
    <submittedName>
        <fullName evidence="6">Manganese efflux pump</fullName>
    </submittedName>
</protein>
<evidence type="ECO:0000256" key="1">
    <source>
        <dbReference type="ARBA" id="ARBA00022475"/>
    </source>
</evidence>
<proteinExistence type="predicted"/>
<evidence type="ECO:0000313" key="7">
    <source>
        <dbReference type="Proteomes" id="UP000675431"/>
    </source>
</evidence>
<feature type="transmembrane region" description="Helical" evidence="5">
    <location>
        <begin position="68"/>
        <end position="86"/>
    </location>
</feature>
<feature type="transmembrane region" description="Helical" evidence="5">
    <location>
        <begin position="37"/>
        <end position="62"/>
    </location>
</feature>
<reference evidence="6 7" key="1">
    <citation type="submission" date="2021-04" db="EMBL/GenBank/DDBJ databases">
        <title>Allobacillus sp. nov. SKP8-2 isolated from shrimp paste.</title>
        <authorList>
            <person name="Tanasupawat S."/>
            <person name="Yiamsombat S."/>
            <person name="Kanchanasin P."/>
            <person name="Kuncharoen N."/>
        </authorList>
    </citation>
    <scope>NUCLEOTIDE SEQUENCE [LARGE SCALE GENOMIC DNA]</scope>
    <source>
        <strain evidence="6 7">SKP8-2</strain>
    </source>
</reference>